<dbReference type="GO" id="GO:0005351">
    <property type="term" value="F:carbohydrate:proton symporter activity"/>
    <property type="evidence" value="ECO:0007669"/>
    <property type="project" value="InterPro"/>
</dbReference>
<proteinExistence type="predicted"/>
<dbReference type="AlphaFoldDB" id="A0A485CFC1"/>
<dbReference type="EMBL" id="CAADJG010000002">
    <property type="protein sequence ID" value="VFS83214.1"/>
    <property type="molecule type" value="Genomic_DNA"/>
</dbReference>
<dbReference type="Proteomes" id="UP000332594">
    <property type="component" value="Unassembled WGS sequence"/>
</dbReference>
<accession>A0A485CFC1</accession>
<evidence type="ECO:0000313" key="2">
    <source>
        <dbReference type="EMBL" id="VFS83214.1"/>
    </source>
</evidence>
<dbReference type="InterPro" id="IPR000576">
    <property type="entry name" value="LacY/RafB_perm_fam"/>
</dbReference>
<dbReference type="GO" id="GO:0016020">
    <property type="term" value="C:membrane"/>
    <property type="evidence" value="ECO:0007669"/>
    <property type="project" value="InterPro"/>
</dbReference>
<reference evidence="2 3" key="1">
    <citation type="submission" date="2019-03" db="EMBL/GenBank/DDBJ databases">
        <authorList>
            <consortium name="Pathogen Informatics"/>
        </authorList>
    </citation>
    <scope>NUCLEOTIDE SEQUENCE [LARGE SCALE GENOMIC DNA]</scope>
    <source>
        <strain evidence="2 3">NCTC13038</strain>
    </source>
</reference>
<keyword evidence="1" id="KW-0812">Transmembrane</keyword>
<protein>
    <submittedName>
        <fullName evidence="2">Galactoside permease</fullName>
    </submittedName>
</protein>
<keyword evidence="1" id="KW-0472">Membrane</keyword>
<name>A0A485CFC1_RAOTE</name>
<keyword evidence="1" id="KW-1133">Transmembrane helix</keyword>
<dbReference type="Pfam" id="PF01306">
    <property type="entry name" value="LacY_symp"/>
    <property type="match status" value="1"/>
</dbReference>
<feature type="transmembrane region" description="Helical" evidence="1">
    <location>
        <begin position="43"/>
        <end position="62"/>
    </location>
</feature>
<evidence type="ECO:0000256" key="1">
    <source>
        <dbReference type="SAM" id="Phobius"/>
    </source>
</evidence>
<evidence type="ECO:0000313" key="3">
    <source>
        <dbReference type="Proteomes" id="UP000332594"/>
    </source>
</evidence>
<gene>
    <name evidence="2" type="ORF">NCTC13038_04732</name>
</gene>
<organism evidence="2 3">
    <name type="scientific">Raoultella terrigena</name>
    <name type="common">Klebsiella terrigena</name>
    <dbReference type="NCBI Taxonomy" id="577"/>
    <lineage>
        <taxon>Bacteria</taxon>
        <taxon>Pseudomonadati</taxon>
        <taxon>Pseudomonadota</taxon>
        <taxon>Gammaproteobacteria</taxon>
        <taxon>Enterobacterales</taxon>
        <taxon>Enterobacteriaceae</taxon>
        <taxon>Klebsiella/Raoultella group</taxon>
        <taxon>Raoultella</taxon>
    </lineage>
</organism>
<sequence length="110" mass="11949">MLESYTERVARRAVEFARRGCGDRWLGGGDLFAGLLFNINPKLNFAVASCSGLVFFFLLARLRVSSAPQAMEEAVAGGKVTLGGRAASAHPAPLLGAGVFRRRHLYLRRL</sequence>